<dbReference type="AlphaFoldDB" id="A0A8J3X1G2"/>
<name>A0A8J3X1G2_9ACTN</name>
<protein>
    <submittedName>
        <fullName evidence="1">Uncharacterized protein</fullName>
    </submittedName>
</protein>
<reference evidence="1" key="1">
    <citation type="submission" date="2021-01" db="EMBL/GenBank/DDBJ databases">
        <title>Whole genome shotgun sequence of Planosporangium mesophilum NBRC 109066.</title>
        <authorList>
            <person name="Komaki H."/>
            <person name="Tamura T."/>
        </authorList>
    </citation>
    <scope>NUCLEOTIDE SEQUENCE</scope>
    <source>
        <strain evidence="1">NBRC 109066</strain>
    </source>
</reference>
<gene>
    <name evidence="1" type="ORF">Pme01_40070</name>
</gene>
<dbReference type="RefSeq" id="WP_168116705.1">
    <property type="nucleotide sequence ID" value="NZ_BOON01000035.1"/>
</dbReference>
<evidence type="ECO:0000313" key="1">
    <source>
        <dbReference type="EMBL" id="GII24410.1"/>
    </source>
</evidence>
<accession>A0A8J3X1G2</accession>
<dbReference type="Proteomes" id="UP000599074">
    <property type="component" value="Unassembled WGS sequence"/>
</dbReference>
<dbReference type="EMBL" id="BOON01000035">
    <property type="protein sequence ID" value="GII24410.1"/>
    <property type="molecule type" value="Genomic_DNA"/>
</dbReference>
<organism evidence="1 2">
    <name type="scientific">Planosporangium mesophilum</name>
    <dbReference type="NCBI Taxonomy" id="689768"/>
    <lineage>
        <taxon>Bacteria</taxon>
        <taxon>Bacillati</taxon>
        <taxon>Actinomycetota</taxon>
        <taxon>Actinomycetes</taxon>
        <taxon>Micromonosporales</taxon>
        <taxon>Micromonosporaceae</taxon>
        <taxon>Planosporangium</taxon>
    </lineage>
</organism>
<sequence length="80" mass="9114">MTMRARRRWAPVVAAFTSDPRWPGAGNARYAPSRVLLDLNRSTPRSVPHASIEGWREALRRDGAMRAALLNPARYEPRCR</sequence>
<comment type="caution">
    <text evidence="1">The sequence shown here is derived from an EMBL/GenBank/DDBJ whole genome shotgun (WGS) entry which is preliminary data.</text>
</comment>
<proteinExistence type="predicted"/>
<evidence type="ECO:0000313" key="2">
    <source>
        <dbReference type="Proteomes" id="UP000599074"/>
    </source>
</evidence>
<keyword evidence="2" id="KW-1185">Reference proteome</keyword>